<organism evidence="2 3">
    <name type="scientific">Streptacidiphilus pinicola</name>
    <dbReference type="NCBI Taxonomy" id="2219663"/>
    <lineage>
        <taxon>Bacteria</taxon>
        <taxon>Bacillati</taxon>
        <taxon>Actinomycetota</taxon>
        <taxon>Actinomycetes</taxon>
        <taxon>Kitasatosporales</taxon>
        <taxon>Streptomycetaceae</taxon>
        <taxon>Streptacidiphilus</taxon>
    </lineage>
</organism>
<dbReference type="InterPro" id="IPR035172">
    <property type="entry name" value="DUF5302"/>
</dbReference>
<sequence length="73" mass="7816">MEAPMTDQAASPAGDDAEHSGPEDDLKRKFREALARRRGPQADAAGSRSGDQSKIHGTHAKSGGQRNFRRKSG</sequence>
<accession>A0A2X0J4C0</accession>
<evidence type="ECO:0008006" key="4">
    <source>
        <dbReference type="Google" id="ProtNLM"/>
    </source>
</evidence>
<comment type="caution">
    <text evidence="2">The sequence shown here is derived from an EMBL/GenBank/DDBJ whole genome shotgun (WGS) entry which is preliminary data.</text>
</comment>
<reference evidence="2 3" key="1">
    <citation type="submission" date="2018-06" db="EMBL/GenBank/DDBJ databases">
        <title>Streptacidiphilus pinicola sp. nov., isolated from pine grove soil.</title>
        <authorList>
            <person name="Roh S.G."/>
            <person name="Park S."/>
            <person name="Kim M.-K."/>
            <person name="Yun B.-R."/>
            <person name="Park J."/>
            <person name="Kim M.J."/>
            <person name="Kim Y.S."/>
            <person name="Kim S.B."/>
        </authorList>
    </citation>
    <scope>NUCLEOTIDE SEQUENCE [LARGE SCALE GENOMIC DNA]</scope>
    <source>
        <strain evidence="2 3">MMS16-CNU450</strain>
    </source>
</reference>
<dbReference type="Pfam" id="PF17227">
    <property type="entry name" value="DUF5302"/>
    <property type="match status" value="1"/>
</dbReference>
<evidence type="ECO:0000256" key="1">
    <source>
        <dbReference type="SAM" id="MobiDB-lite"/>
    </source>
</evidence>
<name>A0A2X0J4C0_9ACTN</name>
<evidence type="ECO:0000313" key="2">
    <source>
        <dbReference type="EMBL" id="RAG82198.1"/>
    </source>
</evidence>
<dbReference type="AlphaFoldDB" id="A0A2X0J4C0"/>
<evidence type="ECO:0000313" key="3">
    <source>
        <dbReference type="Proteomes" id="UP000248889"/>
    </source>
</evidence>
<proteinExistence type="predicted"/>
<gene>
    <name evidence="2" type="ORF">DN069_28705</name>
</gene>
<dbReference type="Proteomes" id="UP000248889">
    <property type="component" value="Unassembled WGS sequence"/>
</dbReference>
<keyword evidence="3" id="KW-1185">Reference proteome</keyword>
<dbReference type="EMBL" id="QKYN01000120">
    <property type="protein sequence ID" value="RAG82198.1"/>
    <property type="molecule type" value="Genomic_DNA"/>
</dbReference>
<dbReference type="OrthoDB" id="4319558at2"/>
<protein>
    <recommendedName>
        <fullName evidence="4">DUF5302 domain-containing protein</fullName>
    </recommendedName>
</protein>
<feature type="region of interest" description="Disordered" evidence="1">
    <location>
        <begin position="1"/>
        <end position="73"/>
    </location>
</feature>
<feature type="compositionally biased region" description="Basic and acidic residues" evidence="1">
    <location>
        <begin position="16"/>
        <end position="35"/>
    </location>
</feature>